<gene>
    <name evidence="1" type="ORF">BIFLH658_00125</name>
</gene>
<accession>A0ABY6Y892</accession>
<keyword evidence="2" id="KW-1185">Reference proteome</keyword>
<evidence type="ECO:0000313" key="1">
    <source>
        <dbReference type="EMBL" id="VWQ11695.1"/>
    </source>
</evidence>
<dbReference type="EMBL" id="CABWJV010000001">
    <property type="protein sequence ID" value="VWQ11695.1"/>
    <property type="molecule type" value="Genomic_DNA"/>
</dbReference>
<dbReference type="Proteomes" id="UP000494211">
    <property type="component" value="Unassembled WGS sequence"/>
</dbReference>
<organism evidence="1 2">
    <name type="scientific">Bifidobacterium pseudocatenulatum</name>
    <dbReference type="NCBI Taxonomy" id="28026"/>
    <lineage>
        <taxon>Bacteria</taxon>
        <taxon>Bacillati</taxon>
        <taxon>Actinomycetota</taxon>
        <taxon>Actinomycetes</taxon>
        <taxon>Bifidobacteriales</taxon>
        <taxon>Bifidobacteriaceae</taxon>
        <taxon>Bifidobacterium</taxon>
    </lineage>
</organism>
<proteinExistence type="predicted"/>
<reference evidence="1 2" key="1">
    <citation type="submission" date="2019-10" db="EMBL/GenBank/DDBJ databases">
        <authorList>
            <consortium name="Melissa Lawson"/>
            <person name="O'neill I."/>
        </authorList>
    </citation>
    <scope>NUCLEOTIDE SEQUENCE [LARGE SCALE GENOMIC DNA]</scope>
    <source>
        <strain evidence="1">LH_658</strain>
    </source>
</reference>
<comment type="caution">
    <text evidence="1">The sequence shown here is derived from an EMBL/GenBank/DDBJ whole genome shotgun (WGS) entry which is preliminary data.</text>
</comment>
<name>A0ABY6Y892_BIFPS</name>
<dbReference type="RefSeq" id="WP_174767434.1">
    <property type="nucleotide sequence ID" value="NZ_CABWJV010000001.1"/>
</dbReference>
<evidence type="ECO:0000313" key="2">
    <source>
        <dbReference type="Proteomes" id="UP000494211"/>
    </source>
</evidence>
<sequence>MSDEKTTETTVEEGKADAAGTVLDLRPPKNGIVYQLLRLGLAFDHRDDGGETWTDYTRGVTAVFKDRSSTEVMLADMDTKDSRIVQLADLEKVIEIRTWRSDGAGD</sequence>
<protein>
    <submittedName>
        <fullName evidence="1">Uncharacterized protein</fullName>
    </submittedName>
</protein>